<dbReference type="PANTHER" id="PTHR12110:SF41">
    <property type="entry name" value="INOSOSE DEHYDRATASE"/>
    <property type="match status" value="1"/>
</dbReference>
<dbReference type="Gene3D" id="3.20.20.150">
    <property type="entry name" value="Divalent-metal-dependent TIM barrel enzymes"/>
    <property type="match status" value="1"/>
</dbReference>
<evidence type="ECO:0000313" key="2">
    <source>
        <dbReference type="Proteomes" id="UP000886856"/>
    </source>
</evidence>
<proteinExistence type="predicted"/>
<dbReference type="EMBL" id="DWYW01000046">
    <property type="protein sequence ID" value="HJA89620.1"/>
    <property type="molecule type" value="Genomic_DNA"/>
</dbReference>
<evidence type="ECO:0008006" key="3">
    <source>
        <dbReference type="Google" id="ProtNLM"/>
    </source>
</evidence>
<organism evidence="1 2">
    <name type="scientific">Candidatus Jeotgalibaca merdavium</name>
    <dbReference type="NCBI Taxonomy" id="2838627"/>
    <lineage>
        <taxon>Bacteria</taxon>
        <taxon>Bacillati</taxon>
        <taxon>Bacillota</taxon>
        <taxon>Bacilli</taxon>
        <taxon>Lactobacillales</taxon>
        <taxon>Carnobacteriaceae</taxon>
        <taxon>Jeotgalibaca</taxon>
    </lineage>
</organism>
<gene>
    <name evidence="1" type="ORF">H9948_02405</name>
</gene>
<comment type="caution">
    <text evidence="1">The sequence shown here is derived from an EMBL/GenBank/DDBJ whole genome shotgun (WGS) entry which is preliminary data.</text>
</comment>
<dbReference type="InterPro" id="IPR036237">
    <property type="entry name" value="Xyl_isomerase-like_sf"/>
</dbReference>
<reference evidence="1" key="2">
    <citation type="submission" date="2021-04" db="EMBL/GenBank/DDBJ databases">
        <authorList>
            <person name="Gilroy R."/>
        </authorList>
    </citation>
    <scope>NUCLEOTIDE SEQUENCE</scope>
    <source>
        <strain evidence="1">CHK171-505</strain>
    </source>
</reference>
<protein>
    <recommendedName>
        <fullName evidence="3">Xylose isomerase-like TIM barrel domain-containing protein</fullName>
    </recommendedName>
</protein>
<sequence>MTQIGLCSVTFREKTPSQIIKLAKASDLDTIEWAGDVHVPIGYLDVAQSVGQETRQAGLTVAAYGSYYYAGQGENFSPYIETALALETKRIRIWTNKMNRHKVVGAINDDHFQVVVRDIKQACRLAKQADSSIHLECHQGTYTDSIVSSLKLIQSVDEPNLYLYWQPLSYLSHLDRIAHIKSLGPYLTNCHVFHWDADYRRFPLEDGVSVWQDYIDAIQTYSPHQTDYLIEFVKYNDSKLFIRDAQTLRKLLSR</sequence>
<dbReference type="AlphaFoldDB" id="A0A9D2HZS9"/>
<reference evidence="1" key="1">
    <citation type="journal article" date="2021" name="PeerJ">
        <title>Extensive microbial diversity within the chicken gut microbiome revealed by metagenomics and culture.</title>
        <authorList>
            <person name="Gilroy R."/>
            <person name="Ravi A."/>
            <person name="Getino M."/>
            <person name="Pursley I."/>
            <person name="Horton D.L."/>
            <person name="Alikhan N.F."/>
            <person name="Baker D."/>
            <person name="Gharbi K."/>
            <person name="Hall N."/>
            <person name="Watson M."/>
            <person name="Adriaenssens E.M."/>
            <person name="Foster-Nyarko E."/>
            <person name="Jarju S."/>
            <person name="Secka A."/>
            <person name="Antonio M."/>
            <person name="Oren A."/>
            <person name="Chaudhuri R.R."/>
            <person name="La Ragione R."/>
            <person name="Hildebrand F."/>
            <person name="Pallen M.J."/>
        </authorList>
    </citation>
    <scope>NUCLEOTIDE SEQUENCE</scope>
    <source>
        <strain evidence="1">CHK171-505</strain>
    </source>
</reference>
<dbReference type="InterPro" id="IPR050312">
    <property type="entry name" value="IolE/XylAMocC-like"/>
</dbReference>
<accession>A0A9D2HZS9</accession>
<dbReference type="Proteomes" id="UP000886856">
    <property type="component" value="Unassembled WGS sequence"/>
</dbReference>
<evidence type="ECO:0000313" key="1">
    <source>
        <dbReference type="EMBL" id="HJA89620.1"/>
    </source>
</evidence>
<dbReference type="PANTHER" id="PTHR12110">
    <property type="entry name" value="HYDROXYPYRUVATE ISOMERASE"/>
    <property type="match status" value="1"/>
</dbReference>
<name>A0A9D2HZS9_9LACT</name>
<dbReference type="SUPFAM" id="SSF51658">
    <property type="entry name" value="Xylose isomerase-like"/>
    <property type="match status" value="1"/>
</dbReference>